<proteinExistence type="predicted"/>
<gene>
    <name evidence="2" type="ORF">WN51_12974</name>
</gene>
<name>A0A0N0BKI7_9HYME</name>
<organism evidence="2 3">
    <name type="scientific">Melipona quadrifasciata</name>
    <dbReference type="NCBI Taxonomy" id="166423"/>
    <lineage>
        <taxon>Eukaryota</taxon>
        <taxon>Metazoa</taxon>
        <taxon>Ecdysozoa</taxon>
        <taxon>Arthropoda</taxon>
        <taxon>Hexapoda</taxon>
        <taxon>Insecta</taxon>
        <taxon>Pterygota</taxon>
        <taxon>Neoptera</taxon>
        <taxon>Endopterygota</taxon>
        <taxon>Hymenoptera</taxon>
        <taxon>Apocrita</taxon>
        <taxon>Aculeata</taxon>
        <taxon>Apoidea</taxon>
        <taxon>Anthophila</taxon>
        <taxon>Apidae</taxon>
        <taxon>Melipona</taxon>
    </lineage>
</organism>
<evidence type="ECO:0000256" key="1">
    <source>
        <dbReference type="SAM" id="MobiDB-lite"/>
    </source>
</evidence>
<evidence type="ECO:0000313" key="3">
    <source>
        <dbReference type="Proteomes" id="UP000053105"/>
    </source>
</evidence>
<dbReference type="Proteomes" id="UP000053105">
    <property type="component" value="Unassembled WGS sequence"/>
</dbReference>
<reference evidence="2 3" key="1">
    <citation type="submission" date="2015-07" db="EMBL/GenBank/DDBJ databases">
        <title>The genome of Melipona quadrifasciata.</title>
        <authorList>
            <person name="Pan H."/>
            <person name="Kapheim K."/>
        </authorList>
    </citation>
    <scope>NUCLEOTIDE SEQUENCE [LARGE SCALE GENOMIC DNA]</scope>
    <source>
        <strain evidence="2">0111107301</strain>
        <tissue evidence="2">Whole body</tissue>
    </source>
</reference>
<dbReference type="AlphaFoldDB" id="A0A0N0BKI7"/>
<accession>A0A0N0BKI7</accession>
<feature type="region of interest" description="Disordered" evidence="1">
    <location>
        <begin position="1"/>
        <end position="28"/>
    </location>
</feature>
<keyword evidence="3" id="KW-1185">Reference proteome</keyword>
<dbReference type="EMBL" id="KQ435700">
    <property type="protein sequence ID" value="KOX80491.1"/>
    <property type="molecule type" value="Genomic_DNA"/>
</dbReference>
<sequence>MPEGRQGKARQGMARHGKARQGMAWQGKARKEELCSDLSVQSAWQKLETGDFRGESVKE</sequence>
<evidence type="ECO:0000313" key="2">
    <source>
        <dbReference type="EMBL" id="KOX80491.1"/>
    </source>
</evidence>
<dbReference type="OrthoDB" id="9398340at2759"/>
<protein>
    <submittedName>
        <fullName evidence="2">Uncharacterized protein</fullName>
    </submittedName>
</protein>